<accession>A0AA46YIT4</accession>
<dbReference type="GO" id="GO:0003677">
    <property type="term" value="F:DNA binding"/>
    <property type="evidence" value="ECO:0007669"/>
    <property type="project" value="InterPro"/>
</dbReference>
<protein>
    <submittedName>
        <fullName evidence="5">Replication factor C small subunit</fullName>
    </submittedName>
</protein>
<keyword evidence="2" id="KW-0547">Nucleotide-binding</keyword>
<dbReference type="GO" id="GO:0016887">
    <property type="term" value="F:ATP hydrolysis activity"/>
    <property type="evidence" value="ECO:0007669"/>
    <property type="project" value="InterPro"/>
</dbReference>
<gene>
    <name evidence="5" type="primary">rfcS</name>
    <name evidence="5" type="ORF">EJNHJLOP_00064</name>
</gene>
<dbReference type="InterPro" id="IPR027417">
    <property type="entry name" value="P-loop_NTPase"/>
</dbReference>
<dbReference type="GO" id="GO:0003689">
    <property type="term" value="F:DNA clamp loader activity"/>
    <property type="evidence" value="ECO:0007669"/>
    <property type="project" value="TreeGrafter"/>
</dbReference>
<keyword evidence="3" id="KW-0067">ATP-binding</keyword>
<dbReference type="KEGG" id="vg:80402547"/>
<dbReference type="SUPFAM" id="SSF48019">
    <property type="entry name" value="post-AAA+ oligomerization domain-like"/>
    <property type="match status" value="1"/>
</dbReference>
<dbReference type="RefSeq" id="YP_010772821.1">
    <property type="nucleotide sequence ID" value="NC_074655.1"/>
</dbReference>
<evidence type="ECO:0000256" key="3">
    <source>
        <dbReference type="ARBA" id="ARBA00022840"/>
    </source>
</evidence>
<dbReference type="GO" id="GO:0006261">
    <property type="term" value="P:DNA-templated DNA replication"/>
    <property type="evidence" value="ECO:0007669"/>
    <property type="project" value="TreeGrafter"/>
</dbReference>
<organism evidence="5 6">
    <name type="scientific">Methanophagales virus PBV082</name>
    <dbReference type="NCBI Taxonomy" id="3071307"/>
    <lineage>
        <taxon>Viruses</taxon>
        <taxon>Viruses incertae sedis</taxon>
        <taxon>Itzamnaviridae</taxon>
        <taxon>Pletoitzamnavirus</taxon>
        <taxon>Pletoitzamnavirus pescaderoense</taxon>
    </lineage>
</organism>
<dbReference type="InterPro" id="IPR050238">
    <property type="entry name" value="DNA_Rep/Repair_Clamp_Loader"/>
</dbReference>
<reference evidence="5 6" key="1">
    <citation type="submission" date="2022-09" db="EMBL/GenBank/DDBJ databases">
        <title>Evolutionary Diversification of Methanotrophic Ca. Methanophagales (ANME-1) and Their Expansive Virome.</title>
        <authorList>
            <person name="Laso-Perez R."/>
            <person name="Wu F."/>
            <person name="Cremiere A."/>
            <person name="Speth D.R."/>
            <person name="Magyar J.S."/>
            <person name="Krupovic M."/>
            <person name="Orphan V.J."/>
        </authorList>
    </citation>
    <scope>NUCLEOTIDE SEQUENCE [LARGE SCALE GENOMIC DNA]</scope>
    <source>
        <strain evidence="5">PBV082</strain>
    </source>
</reference>
<evidence type="ECO:0000259" key="4">
    <source>
        <dbReference type="SMART" id="SM00382"/>
    </source>
</evidence>
<evidence type="ECO:0000313" key="6">
    <source>
        <dbReference type="Proteomes" id="UP001156272"/>
    </source>
</evidence>
<keyword evidence="1" id="KW-0235">DNA replication</keyword>
<keyword evidence="6" id="KW-1185">Reference proteome</keyword>
<dbReference type="InterPro" id="IPR003593">
    <property type="entry name" value="AAA+_ATPase"/>
</dbReference>
<dbReference type="GeneID" id="80402547"/>
<feature type="domain" description="AAA+ ATPase" evidence="4">
    <location>
        <begin position="40"/>
        <end position="164"/>
    </location>
</feature>
<dbReference type="InterPro" id="IPR013748">
    <property type="entry name" value="Rep_factorC_C"/>
</dbReference>
<sequence>MKSEKKDATLLTKYRPTSLDEIKGQDRAVRLLKSISTITTSPHFLFVGRSGVGKTATAYAFANHLGVEVVEMNSSDERGIDTVREKIKTILFSASPKILLLDEADQMTKDAQFALRRLSEIAIQKNMPTRIIMTANYEYKIITAIKSRFAVLRFSPLREETIAEIVKDVMKNENIRNDERIVQLIAKVSKGDARSALNYVEMLKKMDYEAFVSYIAEEATKVSLAKEVLDACVDGNWQKAYFTLKTLFHTHQADGRRVVEVLFDAIEDLEVSPYTKLLIYKSLAFAEQGINAECNPLVQLSAFVADTIRILHRSEMVK</sequence>
<dbReference type="Gene3D" id="3.40.50.300">
    <property type="entry name" value="P-loop containing nucleotide triphosphate hydrolases"/>
    <property type="match status" value="1"/>
</dbReference>
<dbReference type="GO" id="GO:0005524">
    <property type="term" value="F:ATP binding"/>
    <property type="evidence" value="ECO:0007669"/>
    <property type="project" value="UniProtKB-KW"/>
</dbReference>
<dbReference type="Pfam" id="PF00004">
    <property type="entry name" value="AAA"/>
    <property type="match status" value="1"/>
</dbReference>
<dbReference type="EMBL" id="OP413839">
    <property type="protein sequence ID" value="UYL64953.1"/>
    <property type="molecule type" value="Genomic_DNA"/>
</dbReference>
<dbReference type="CDD" id="cd00009">
    <property type="entry name" value="AAA"/>
    <property type="match status" value="1"/>
</dbReference>
<dbReference type="PANTHER" id="PTHR11669:SF20">
    <property type="entry name" value="REPLICATION FACTOR C SUBUNIT 4"/>
    <property type="match status" value="1"/>
</dbReference>
<dbReference type="Pfam" id="PF08542">
    <property type="entry name" value="Rep_fac_C"/>
    <property type="match status" value="1"/>
</dbReference>
<dbReference type="Gene3D" id="1.20.272.10">
    <property type="match status" value="1"/>
</dbReference>
<dbReference type="Proteomes" id="UP001156272">
    <property type="component" value="Segment"/>
</dbReference>
<evidence type="ECO:0000256" key="1">
    <source>
        <dbReference type="ARBA" id="ARBA00022705"/>
    </source>
</evidence>
<dbReference type="GO" id="GO:0006281">
    <property type="term" value="P:DNA repair"/>
    <property type="evidence" value="ECO:0007669"/>
    <property type="project" value="TreeGrafter"/>
</dbReference>
<proteinExistence type="predicted"/>
<dbReference type="SMART" id="SM00382">
    <property type="entry name" value="AAA"/>
    <property type="match status" value="1"/>
</dbReference>
<dbReference type="SUPFAM" id="SSF52540">
    <property type="entry name" value="P-loop containing nucleoside triphosphate hydrolases"/>
    <property type="match status" value="1"/>
</dbReference>
<dbReference type="PANTHER" id="PTHR11669">
    <property type="entry name" value="REPLICATION FACTOR C / DNA POLYMERASE III GAMMA-TAU SUBUNIT"/>
    <property type="match status" value="1"/>
</dbReference>
<dbReference type="InterPro" id="IPR008921">
    <property type="entry name" value="DNA_pol3_clamp-load_cplx_C"/>
</dbReference>
<dbReference type="InterPro" id="IPR003959">
    <property type="entry name" value="ATPase_AAA_core"/>
</dbReference>
<evidence type="ECO:0000256" key="2">
    <source>
        <dbReference type="ARBA" id="ARBA00022741"/>
    </source>
</evidence>
<evidence type="ECO:0000313" key="5">
    <source>
        <dbReference type="EMBL" id="UYL64953.1"/>
    </source>
</evidence>
<dbReference type="Gene3D" id="1.10.8.60">
    <property type="match status" value="1"/>
</dbReference>
<name>A0AA46YIT4_9VIRU</name>